<feature type="region of interest" description="Disordered" evidence="1">
    <location>
        <begin position="115"/>
        <end position="146"/>
    </location>
</feature>
<name>A0A0A9C4H7_ARUDO</name>
<organism evidence="2">
    <name type="scientific">Arundo donax</name>
    <name type="common">Giant reed</name>
    <name type="synonym">Donax arundinaceus</name>
    <dbReference type="NCBI Taxonomy" id="35708"/>
    <lineage>
        <taxon>Eukaryota</taxon>
        <taxon>Viridiplantae</taxon>
        <taxon>Streptophyta</taxon>
        <taxon>Embryophyta</taxon>
        <taxon>Tracheophyta</taxon>
        <taxon>Spermatophyta</taxon>
        <taxon>Magnoliopsida</taxon>
        <taxon>Liliopsida</taxon>
        <taxon>Poales</taxon>
        <taxon>Poaceae</taxon>
        <taxon>PACMAD clade</taxon>
        <taxon>Arundinoideae</taxon>
        <taxon>Arundineae</taxon>
        <taxon>Arundo</taxon>
    </lineage>
</organism>
<reference evidence="2" key="2">
    <citation type="journal article" date="2015" name="Data Brief">
        <title>Shoot transcriptome of the giant reed, Arundo donax.</title>
        <authorList>
            <person name="Barrero R.A."/>
            <person name="Guerrero F.D."/>
            <person name="Moolhuijzen P."/>
            <person name="Goolsby J.A."/>
            <person name="Tidwell J."/>
            <person name="Bellgard S.E."/>
            <person name="Bellgard M.I."/>
        </authorList>
    </citation>
    <scope>NUCLEOTIDE SEQUENCE</scope>
    <source>
        <tissue evidence="2">Shoot tissue taken approximately 20 cm above the soil surface</tissue>
    </source>
</reference>
<dbReference type="EMBL" id="GBRH01226726">
    <property type="protein sequence ID" value="JAD71169.1"/>
    <property type="molecule type" value="Transcribed_RNA"/>
</dbReference>
<dbReference type="AlphaFoldDB" id="A0A0A9C4H7"/>
<proteinExistence type="predicted"/>
<feature type="compositionally biased region" description="Basic residues" evidence="1">
    <location>
        <begin position="115"/>
        <end position="128"/>
    </location>
</feature>
<protein>
    <submittedName>
        <fullName evidence="2">Uncharacterized protein</fullName>
    </submittedName>
</protein>
<reference evidence="2" key="1">
    <citation type="submission" date="2014-09" db="EMBL/GenBank/DDBJ databases">
        <authorList>
            <person name="Magalhaes I.L.F."/>
            <person name="Oliveira U."/>
            <person name="Santos F.R."/>
            <person name="Vidigal T.H.D.A."/>
            <person name="Brescovit A.D."/>
            <person name="Santos A.J."/>
        </authorList>
    </citation>
    <scope>NUCLEOTIDE SEQUENCE</scope>
    <source>
        <tissue evidence="2">Shoot tissue taken approximately 20 cm above the soil surface</tissue>
    </source>
</reference>
<evidence type="ECO:0000256" key="1">
    <source>
        <dbReference type="SAM" id="MobiDB-lite"/>
    </source>
</evidence>
<sequence length="146" mass="16665">MWRQLRGVMRRAEPRLLGVPREALVRVSGVLALRVVRRHRHRHVRRRRLMRRPEVRGGGAGEEVREGWQGCGLEGVVGGQCEVGAYGAVGEEHGAAVEVVEPVERRRRGLRRRRLSLRRPARGSRRRGVAGEWGRHGRSRMAPEVR</sequence>
<accession>A0A0A9C4H7</accession>
<evidence type="ECO:0000313" key="2">
    <source>
        <dbReference type="EMBL" id="JAD71169.1"/>
    </source>
</evidence>